<gene>
    <name evidence="1" type="ORF">LX76_04556</name>
</gene>
<sequence>MMEMVVAASYETDAYIRVKEGLNPSIADCPHCWAKAYVESGEVSVCFACGETVAADCGHCGTRIDVNEYNQDYPELCSYCAHMLEKVMRE</sequence>
<dbReference type="AlphaFoldDB" id="A0A2W7QFE5"/>
<evidence type="ECO:0000313" key="1">
    <source>
        <dbReference type="EMBL" id="PZX46973.1"/>
    </source>
</evidence>
<dbReference type="EMBL" id="QKZS01000041">
    <property type="protein sequence ID" value="PZX46973.1"/>
    <property type="molecule type" value="Genomic_DNA"/>
</dbReference>
<evidence type="ECO:0000313" key="2">
    <source>
        <dbReference type="Proteomes" id="UP000249538"/>
    </source>
</evidence>
<protein>
    <submittedName>
        <fullName evidence="1">Uncharacterized protein</fullName>
    </submittedName>
</protein>
<proteinExistence type="predicted"/>
<reference evidence="1 2" key="1">
    <citation type="submission" date="2018-06" db="EMBL/GenBank/DDBJ databases">
        <title>Genomic Encyclopedia of Archaeal and Bacterial Type Strains, Phase II (KMG-II): from individual species to whole genera.</title>
        <authorList>
            <person name="Goeker M."/>
        </authorList>
    </citation>
    <scope>NUCLEOTIDE SEQUENCE [LARGE SCALE GENOMIC DNA]</scope>
    <source>
        <strain evidence="1 2">DSM 18774</strain>
    </source>
</reference>
<accession>A0A2W7QFE5</accession>
<dbReference type="Proteomes" id="UP000249538">
    <property type="component" value="Unassembled WGS sequence"/>
</dbReference>
<comment type="caution">
    <text evidence="1">The sequence shown here is derived from an EMBL/GenBank/DDBJ whole genome shotgun (WGS) entry which is preliminary data.</text>
</comment>
<name>A0A2W7QFE5_9RHOB</name>
<organism evidence="1 2">
    <name type="scientific">Cereibacter changlensis</name>
    <dbReference type="NCBI Taxonomy" id="402884"/>
    <lineage>
        <taxon>Bacteria</taxon>
        <taxon>Pseudomonadati</taxon>
        <taxon>Pseudomonadota</taxon>
        <taxon>Alphaproteobacteria</taxon>
        <taxon>Rhodobacterales</taxon>
        <taxon>Paracoccaceae</taxon>
        <taxon>Cereibacter</taxon>
    </lineage>
</organism>